<keyword evidence="1" id="KW-0732">Signal</keyword>
<reference evidence="3 4" key="1">
    <citation type="submission" date="2018-06" db="EMBL/GenBank/DDBJ databases">
        <title>Genomic Encyclopedia of Archaeal and Bacterial Type Strains, Phase II (KMG-II): from individual species to whole genera.</title>
        <authorList>
            <person name="Goeker M."/>
        </authorList>
    </citation>
    <scope>NUCLEOTIDE SEQUENCE [LARGE SCALE GENOMIC DNA]</scope>
    <source>
        <strain evidence="3 4">DSM 25663</strain>
    </source>
</reference>
<evidence type="ECO:0000259" key="2">
    <source>
        <dbReference type="Pfam" id="PF07675"/>
    </source>
</evidence>
<evidence type="ECO:0000256" key="1">
    <source>
        <dbReference type="SAM" id="SignalP"/>
    </source>
</evidence>
<keyword evidence="4" id="KW-1185">Reference proteome</keyword>
<feature type="chain" id="PRO_5016434673" evidence="1">
    <location>
        <begin position="21"/>
        <end position="141"/>
    </location>
</feature>
<feature type="signal peptide" evidence="1">
    <location>
        <begin position="1"/>
        <end position="20"/>
    </location>
</feature>
<protein>
    <submittedName>
        <fullName evidence="3">Cleaved adhesin domain-containing protein</fullName>
    </submittedName>
</protein>
<feature type="domain" description="Cleaved adhesin" evidence="2">
    <location>
        <begin position="27"/>
        <end position="135"/>
    </location>
</feature>
<dbReference type="Pfam" id="PF07675">
    <property type="entry name" value="Cleaved_Adhesin"/>
    <property type="match status" value="1"/>
</dbReference>
<organism evidence="3 4">
    <name type="scientific">Flavobacterium aciduliphilum</name>
    <dbReference type="NCBI Taxonomy" id="1101402"/>
    <lineage>
        <taxon>Bacteria</taxon>
        <taxon>Pseudomonadati</taxon>
        <taxon>Bacteroidota</taxon>
        <taxon>Flavobacteriia</taxon>
        <taxon>Flavobacteriales</taxon>
        <taxon>Flavobacteriaceae</taxon>
        <taxon>Flavobacterium</taxon>
    </lineage>
</organism>
<dbReference type="InterPro" id="IPR011628">
    <property type="entry name" value="Cleaved_adhesin"/>
</dbReference>
<comment type="caution">
    <text evidence="3">The sequence shown here is derived from an EMBL/GenBank/DDBJ whole genome shotgun (WGS) entry which is preliminary data.</text>
</comment>
<dbReference type="OrthoDB" id="1273278at2"/>
<proteinExistence type="predicted"/>
<dbReference type="Gene3D" id="2.60.120.200">
    <property type="match status" value="1"/>
</dbReference>
<evidence type="ECO:0000313" key="3">
    <source>
        <dbReference type="EMBL" id="RAR74148.1"/>
    </source>
</evidence>
<dbReference type="NCBIfam" id="NF038128">
    <property type="entry name" value="choice_anch_J"/>
    <property type="match status" value="1"/>
</dbReference>
<dbReference type="EMBL" id="QLSZ01000002">
    <property type="protein sequence ID" value="RAR74148.1"/>
    <property type="molecule type" value="Genomic_DNA"/>
</dbReference>
<dbReference type="RefSeq" id="WP_112112298.1">
    <property type="nucleotide sequence ID" value="NZ_QLSZ01000002.1"/>
</dbReference>
<gene>
    <name evidence="3" type="ORF">CLV55_10277</name>
</gene>
<dbReference type="AlphaFoldDB" id="A0A328YJ17"/>
<name>A0A328YJ17_9FLAO</name>
<sequence length="141" mass="15520">MKKLLLSSLLFVAVAFHSNAQVTLFSDDFEDSDISDWTLIDADGDGWDWLPVTMATTAPLYKGMRSMSWSSTDGALTPDNWAISRGIDVGAGNTITLSWNVVARDLDWDLENYSVYVSNGNTDTAMLATTPVFNEVLEVLM</sequence>
<dbReference type="Proteomes" id="UP000248840">
    <property type="component" value="Unassembled WGS sequence"/>
</dbReference>
<evidence type="ECO:0000313" key="4">
    <source>
        <dbReference type="Proteomes" id="UP000248840"/>
    </source>
</evidence>
<accession>A0A328YJ17</accession>